<proteinExistence type="predicted"/>
<dbReference type="PANTHER" id="PTHR11360:SF290">
    <property type="entry name" value="MONOCARBOXYLATE MFS PERMEASE"/>
    <property type="match status" value="1"/>
</dbReference>
<dbReference type="Proteomes" id="UP001501414">
    <property type="component" value="Unassembled WGS sequence"/>
</dbReference>
<feature type="transmembrane region" description="Helical" evidence="5">
    <location>
        <begin position="62"/>
        <end position="84"/>
    </location>
</feature>
<dbReference type="InterPro" id="IPR011701">
    <property type="entry name" value="MFS"/>
</dbReference>
<evidence type="ECO:0000256" key="4">
    <source>
        <dbReference type="ARBA" id="ARBA00023136"/>
    </source>
</evidence>
<dbReference type="PROSITE" id="PS50850">
    <property type="entry name" value="MFS"/>
    <property type="match status" value="1"/>
</dbReference>
<keyword evidence="3 5" id="KW-1133">Transmembrane helix</keyword>
<reference evidence="8" key="1">
    <citation type="journal article" date="2019" name="Int. J. Syst. Evol. Microbiol.">
        <title>The Global Catalogue of Microorganisms (GCM) 10K type strain sequencing project: providing services to taxonomists for standard genome sequencing and annotation.</title>
        <authorList>
            <consortium name="The Broad Institute Genomics Platform"/>
            <consortium name="The Broad Institute Genome Sequencing Center for Infectious Disease"/>
            <person name="Wu L."/>
            <person name="Ma J."/>
        </authorList>
    </citation>
    <scope>NUCLEOTIDE SEQUENCE [LARGE SCALE GENOMIC DNA]</scope>
    <source>
        <strain evidence="8">JCM 11896</strain>
    </source>
</reference>
<feature type="transmembrane region" description="Helical" evidence="5">
    <location>
        <begin position="295"/>
        <end position="312"/>
    </location>
</feature>
<evidence type="ECO:0000256" key="3">
    <source>
        <dbReference type="ARBA" id="ARBA00022989"/>
    </source>
</evidence>
<comment type="subcellular location">
    <subcellularLocation>
        <location evidence="1">Cell membrane</location>
        <topology evidence="1">Multi-pass membrane protein</topology>
    </subcellularLocation>
</comment>
<feature type="transmembrane region" description="Helical" evidence="5">
    <location>
        <begin position="115"/>
        <end position="137"/>
    </location>
</feature>
<dbReference type="InterPro" id="IPR050327">
    <property type="entry name" value="Proton-linked_MCT"/>
</dbReference>
<name>A0ABP4J1B8_9PSEU</name>
<evidence type="ECO:0000313" key="7">
    <source>
        <dbReference type="EMBL" id="GAA1403380.1"/>
    </source>
</evidence>
<comment type="caution">
    <text evidence="7">The sequence shown here is derived from an EMBL/GenBank/DDBJ whole genome shotgun (WGS) entry which is preliminary data.</text>
</comment>
<evidence type="ECO:0000259" key="6">
    <source>
        <dbReference type="PROSITE" id="PS50850"/>
    </source>
</evidence>
<organism evidence="7 8">
    <name type="scientific">Pseudonocardia kongjuensis</name>
    <dbReference type="NCBI Taxonomy" id="102227"/>
    <lineage>
        <taxon>Bacteria</taxon>
        <taxon>Bacillati</taxon>
        <taxon>Actinomycetota</taxon>
        <taxon>Actinomycetes</taxon>
        <taxon>Pseudonocardiales</taxon>
        <taxon>Pseudonocardiaceae</taxon>
        <taxon>Pseudonocardia</taxon>
    </lineage>
</organism>
<feature type="transmembrane region" description="Helical" evidence="5">
    <location>
        <begin position="22"/>
        <end position="42"/>
    </location>
</feature>
<gene>
    <name evidence="7" type="ORF">GCM10009613_64430</name>
</gene>
<sequence>MSAPSGTADHDQGTGAEFRRNWAALVACTVGLGLGVGALPFYTNGLFVPELEAEFGWSRTQLSSLQLVGSLALIVTAPVVGALVDRIGVRIPATISLVVLALAYFLLSASGPVFVLYLVVWASMYLFASGSTVVSFTRTVNEKFDRGRGLALGIALAGTGLVAFLVPMLLGAQIAEDWRGAYRILGIAVLIGAVLVLLMLPRHSAGTGRAATAVVAPRQPVLELLRTGLFLRLTLAFMAISLAVGGLTVHLVPMLRDAGVAPTSAAAIAGAVGVSVVVGRIVVGILIDRFFAPRVAVLVLGLAAAGYVLLLVGGAPLALAAAIGVGFALGAEVDLMGYLTARYYGLERYGRVFGVLYAVFVLGVGASPLLMSWQRDLTGGYTVPLIVSVVLLGVGAAFMLALPRFPVAAPAPAPATEAAGS</sequence>
<dbReference type="SUPFAM" id="SSF103473">
    <property type="entry name" value="MFS general substrate transporter"/>
    <property type="match status" value="1"/>
</dbReference>
<evidence type="ECO:0000313" key="8">
    <source>
        <dbReference type="Proteomes" id="UP001501414"/>
    </source>
</evidence>
<feature type="transmembrane region" description="Helical" evidence="5">
    <location>
        <begin position="264"/>
        <end position="283"/>
    </location>
</feature>
<feature type="transmembrane region" description="Helical" evidence="5">
    <location>
        <begin position="149"/>
        <end position="175"/>
    </location>
</feature>
<evidence type="ECO:0000256" key="5">
    <source>
        <dbReference type="SAM" id="Phobius"/>
    </source>
</evidence>
<dbReference type="Gene3D" id="1.20.1250.20">
    <property type="entry name" value="MFS general substrate transporter like domains"/>
    <property type="match status" value="2"/>
</dbReference>
<feature type="transmembrane region" description="Helical" evidence="5">
    <location>
        <begin position="383"/>
        <end position="402"/>
    </location>
</feature>
<feature type="transmembrane region" description="Helical" evidence="5">
    <location>
        <begin position="352"/>
        <end position="371"/>
    </location>
</feature>
<accession>A0ABP4J1B8</accession>
<feature type="domain" description="Major facilitator superfamily (MFS) profile" evidence="6">
    <location>
        <begin position="21"/>
        <end position="405"/>
    </location>
</feature>
<dbReference type="InterPro" id="IPR020846">
    <property type="entry name" value="MFS_dom"/>
</dbReference>
<dbReference type="InterPro" id="IPR036259">
    <property type="entry name" value="MFS_trans_sf"/>
</dbReference>
<feature type="transmembrane region" description="Helical" evidence="5">
    <location>
        <begin position="318"/>
        <end position="340"/>
    </location>
</feature>
<evidence type="ECO:0000256" key="1">
    <source>
        <dbReference type="ARBA" id="ARBA00004651"/>
    </source>
</evidence>
<feature type="transmembrane region" description="Helical" evidence="5">
    <location>
        <begin position="229"/>
        <end position="252"/>
    </location>
</feature>
<keyword evidence="8" id="KW-1185">Reference proteome</keyword>
<feature type="transmembrane region" description="Helical" evidence="5">
    <location>
        <begin position="91"/>
        <end position="109"/>
    </location>
</feature>
<keyword evidence="2 5" id="KW-0812">Transmembrane</keyword>
<protein>
    <submittedName>
        <fullName evidence="7">MFS transporter</fullName>
    </submittedName>
</protein>
<dbReference type="RefSeq" id="WP_344030324.1">
    <property type="nucleotide sequence ID" value="NZ_BAAAJK010000062.1"/>
</dbReference>
<feature type="transmembrane region" description="Helical" evidence="5">
    <location>
        <begin position="181"/>
        <end position="200"/>
    </location>
</feature>
<keyword evidence="4 5" id="KW-0472">Membrane</keyword>
<dbReference type="Pfam" id="PF07690">
    <property type="entry name" value="MFS_1"/>
    <property type="match status" value="1"/>
</dbReference>
<evidence type="ECO:0000256" key="2">
    <source>
        <dbReference type="ARBA" id="ARBA00022692"/>
    </source>
</evidence>
<dbReference type="EMBL" id="BAAAJK010000062">
    <property type="protein sequence ID" value="GAA1403380.1"/>
    <property type="molecule type" value="Genomic_DNA"/>
</dbReference>
<dbReference type="PANTHER" id="PTHR11360">
    <property type="entry name" value="MONOCARBOXYLATE TRANSPORTER"/>
    <property type="match status" value="1"/>
</dbReference>